<name>A0A4U0X8Z5_9PEZI</name>
<feature type="region of interest" description="Disordered" evidence="1">
    <location>
        <begin position="793"/>
        <end position="826"/>
    </location>
</feature>
<feature type="region of interest" description="Disordered" evidence="1">
    <location>
        <begin position="450"/>
        <end position="517"/>
    </location>
</feature>
<feature type="compositionally biased region" description="Polar residues" evidence="1">
    <location>
        <begin position="490"/>
        <end position="500"/>
    </location>
</feature>
<feature type="compositionally biased region" description="Basic and acidic residues" evidence="1">
    <location>
        <begin position="476"/>
        <end position="489"/>
    </location>
</feature>
<dbReference type="Proteomes" id="UP000308768">
    <property type="component" value="Unassembled WGS sequence"/>
</dbReference>
<feature type="compositionally biased region" description="Polar residues" evidence="1">
    <location>
        <begin position="717"/>
        <end position="738"/>
    </location>
</feature>
<protein>
    <submittedName>
        <fullName evidence="2">Uncharacterized protein</fullName>
    </submittedName>
</protein>
<accession>A0A4U0X8Z5</accession>
<reference evidence="2 3" key="1">
    <citation type="submission" date="2017-03" db="EMBL/GenBank/DDBJ databases">
        <title>Genomes of endolithic fungi from Antarctica.</title>
        <authorList>
            <person name="Coleine C."/>
            <person name="Masonjones S."/>
            <person name="Stajich J.E."/>
        </authorList>
    </citation>
    <scope>NUCLEOTIDE SEQUENCE [LARGE SCALE GENOMIC DNA]</scope>
    <source>
        <strain evidence="2 3">CCFEE 5187</strain>
    </source>
</reference>
<keyword evidence="3" id="KW-1185">Reference proteome</keyword>
<organism evidence="2 3">
    <name type="scientific">Cryomyces minteri</name>
    <dbReference type="NCBI Taxonomy" id="331657"/>
    <lineage>
        <taxon>Eukaryota</taxon>
        <taxon>Fungi</taxon>
        <taxon>Dikarya</taxon>
        <taxon>Ascomycota</taxon>
        <taxon>Pezizomycotina</taxon>
        <taxon>Dothideomycetes</taxon>
        <taxon>Dothideomycetes incertae sedis</taxon>
        <taxon>Cryomyces</taxon>
    </lineage>
</organism>
<feature type="region of interest" description="Disordered" evidence="1">
    <location>
        <begin position="713"/>
        <end position="738"/>
    </location>
</feature>
<dbReference type="AlphaFoldDB" id="A0A4U0X8Z5"/>
<evidence type="ECO:0000256" key="1">
    <source>
        <dbReference type="SAM" id="MobiDB-lite"/>
    </source>
</evidence>
<feature type="region of interest" description="Disordered" evidence="1">
    <location>
        <begin position="191"/>
        <end position="215"/>
    </location>
</feature>
<feature type="compositionally biased region" description="Low complexity" evidence="1">
    <location>
        <begin position="797"/>
        <end position="807"/>
    </location>
</feature>
<sequence length="1181" mass="129090">MAYLQQSQHVLRGSASASFASRSYRSWARSSEYLRPPSIIEDILPTPPANQFAYSGQDQGKVQRPAANAIRPSPTPSIKKKKAEQIMREHGSPPGLRVTAGGRIVPSDMSPLCSPRYGWSAMKKLAEEGRSPFQEQYPPKALADVSNVIPDGFVALDAGGKLCQFVDGTVMPVKNMNGQLQLYISAPNLDSFNPTPTGTQGQSAAPASRVNQPVQQMPVRSTSLRSMFRNTNSDYQTVPIGTQIQALEQEQGRKDYELKELDKAEVLQRSSLTPIVHAQVIQQRRKLVLELDDIRKSLKELKKQAESSVSYLYNNTTSSGQFNYAPQPQSQQAWQPSVLPFDPYAFQGSQMPLQPQFGGMLPAFGVPYCTVPPQEYQILGSQYLPALDPSIVYASAYQPKMIHLPQRSFDNTNMQFGTGHYETLSPEQGGIEYNDHHTIRSVERALAAPSINKGSEQTNAAPPTVSPNARRSHAIKIKDPRVDSNKDSGSKSVLNPTSPSYEPPAHTKRTKSPTPVSESACFFVPHSSSPVPSPDLAQAVRAHNDWIDERSNDTHETITTVRHRSSNSSIATADFFPRNPGEHSARHYSPGGPLRVVNGPVEKSSESGGDYLVTPKKIWHNSPWNSLPDDDFHLSVPSSAERSGSVAPPATPVDDQQSTGNEDQDPLPHRSEMNMSPKSRRHAWSALTNDSASKLAINPEPSELSSDLYEADRNGLPISSSEQEGGTATSTTGKLDLTNKSKSFRQGYYAGLSRSPIGQNRSGDFLGGYCAGLMKSGNSNIQSLDTPVVNIPELQTRSASQGSGASSRRLRTDRRESNLLSAPERNISPRSILMQAVYDPRNENAILSPNANFSPTTEFPGFILGHQAKSRKSSIDTNELRQLSQEPSHAHYIASTYSRGLPSRQTSASGIMGLQQKAAASVVSAGESQSGYKAFKSQPEAVPMTRTPLSDHSGNQIASEQSAGTQRSRAASPSYFRQYPGNKLHVQQQEFKSAYSVAPTNSHASGWVSQYDGALEDLSEMMAGTTITPISGNAILSTSSKKTGESRAEPAKTPKEVTESPRKNAGPPHTEVAESGSCPSPKKTGSSPAKAKFDQIANKVGMRKGEKARAQDPEDKENRLDEDDPTLMSRDDKRRRRELWGRRFAAFRAREQEEIAKYREENPVEDAEIGKKKGRGRGIWG</sequence>
<feature type="region of interest" description="Disordered" evidence="1">
    <location>
        <begin position="932"/>
        <end position="977"/>
    </location>
</feature>
<feature type="compositionally biased region" description="Basic and acidic residues" evidence="1">
    <location>
        <begin position="1103"/>
        <end position="1119"/>
    </location>
</feature>
<evidence type="ECO:0000313" key="2">
    <source>
        <dbReference type="EMBL" id="TKA70995.1"/>
    </source>
</evidence>
<feature type="compositionally biased region" description="Basic and acidic residues" evidence="1">
    <location>
        <begin position="1042"/>
        <end position="1062"/>
    </location>
</feature>
<feature type="region of interest" description="Disordered" evidence="1">
    <location>
        <begin position="630"/>
        <end position="684"/>
    </location>
</feature>
<feature type="compositionally biased region" description="Polar residues" evidence="1">
    <location>
        <begin position="452"/>
        <end position="469"/>
    </location>
</feature>
<feature type="compositionally biased region" description="Polar residues" evidence="1">
    <location>
        <begin position="947"/>
        <end position="971"/>
    </location>
</feature>
<feature type="region of interest" description="Disordered" evidence="1">
    <location>
        <begin position="551"/>
        <end position="610"/>
    </location>
</feature>
<comment type="caution">
    <text evidence="2">The sequence shown here is derived from an EMBL/GenBank/DDBJ whole genome shotgun (WGS) entry which is preliminary data.</text>
</comment>
<feature type="region of interest" description="Disordered" evidence="1">
    <location>
        <begin position="1034"/>
        <end position="1135"/>
    </location>
</feature>
<dbReference type="EMBL" id="NAJN01000601">
    <property type="protein sequence ID" value="TKA70995.1"/>
    <property type="molecule type" value="Genomic_DNA"/>
</dbReference>
<proteinExistence type="predicted"/>
<dbReference type="STRING" id="331657.A0A4U0X8Z5"/>
<gene>
    <name evidence="2" type="ORF">B0A49_05811</name>
</gene>
<evidence type="ECO:0000313" key="3">
    <source>
        <dbReference type="Proteomes" id="UP000308768"/>
    </source>
</evidence>
<dbReference type="OrthoDB" id="30417at2759"/>